<proteinExistence type="predicted"/>
<comment type="caution">
    <text evidence="2">The sequence shown here is derived from an EMBL/GenBank/DDBJ whole genome shotgun (WGS) entry which is preliminary data.</text>
</comment>
<dbReference type="OrthoDB" id="1450824at2"/>
<name>A0A4R1RK69_9FLAO</name>
<evidence type="ECO:0000313" key="3">
    <source>
        <dbReference type="Proteomes" id="UP000295455"/>
    </source>
</evidence>
<gene>
    <name evidence="2" type="ORF">EV196_104122</name>
</gene>
<keyword evidence="3" id="KW-1185">Reference proteome</keyword>
<accession>A0A4R1RK69</accession>
<evidence type="ECO:0000313" key="2">
    <source>
        <dbReference type="EMBL" id="TCL66092.1"/>
    </source>
</evidence>
<keyword evidence="1" id="KW-0472">Membrane</keyword>
<dbReference type="AlphaFoldDB" id="A0A4R1RK69"/>
<reference evidence="2 3" key="1">
    <citation type="submission" date="2019-03" db="EMBL/GenBank/DDBJ databases">
        <title>Genomic Encyclopedia of Type Strains, Phase IV (KMG-IV): sequencing the most valuable type-strain genomes for metagenomic binning, comparative biology and taxonomic classification.</title>
        <authorList>
            <person name="Goeker M."/>
        </authorList>
    </citation>
    <scope>NUCLEOTIDE SEQUENCE [LARGE SCALE GENOMIC DNA]</scope>
    <source>
        <strain evidence="2 3">DSM 18792</strain>
    </source>
</reference>
<keyword evidence="1" id="KW-0812">Transmembrane</keyword>
<dbReference type="RefSeq" id="WP_132217578.1">
    <property type="nucleotide sequence ID" value="NZ_OX156936.1"/>
</dbReference>
<protein>
    <submittedName>
        <fullName evidence="2">Uncharacterized protein</fullName>
    </submittedName>
</protein>
<feature type="transmembrane region" description="Helical" evidence="1">
    <location>
        <begin position="66"/>
        <end position="86"/>
    </location>
</feature>
<organism evidence="2 3">
    <name type="scientific">Mariniflexile fucanivorans</name>
    <dbReference type="NCBI Taxonomy" id="264023"/>
    <lineage>
        <taxon>Bacteria</taxon>
        <taxon>Pseudomonadati</taxon>
        <taxon>Bacteroidota</taxon>
        <taxon>Flavobacteriia</taxon>
        <taxon>Flavobacteriales</taxon>
        <taxon>Flavobacteriaceae</taxon>
        <taxon>Mariniflexile</taxon>
    </lineage>
</organism>
<keyword evidence="1" id="KW-1133">Transmembrane helix</keyword>
<evidence type="ECO:0000256" key="1">
    <source>
        <dbReference type="SAM" id="Phobius"/>
    </source>
</evidence>
<sequence length="87" mass="9781">MGGEGAMMAANNSLKNNRSLLAKRKETKALGGSYSTIELKKFPKATAEQLEEIKKRIQIKNKQNRVRQLIATLVISILVISFLLYIF</sequence>
<dbReference type="EMBL" id="SLUP01000004">
    <property type="protein sequence ID" value="TCL66092.1"/>
    <property type="molecule type" value="Genomic_DNA"/>
</dbReference>
<dbReference type="Proteomes" id="UP000295455">
    <property type="component" value="Unassembled WGS sequence"/>
</dbReference>